<dbReference type="Gene3D" id="3.80.10.10">
    <property type="entry name" value="Ribonuclease Inhibitor"/>
    <property type="match status" value="1"/>
</dbReference>
<proteinExistence type="predicted"/>
<dbReference type="InterPro" id="IPR032675">
    <property type="entry name" value="LRR_dom_sf"/>
</dbReference>
<name>A0A9P6EBX0_9AGAR</name>
<protein>
    <recommendedName>
        <fullName evidence="3">F-box domain-containing protein</fullName>
    </recommendedName>
</protein>
<dbReference type="Proteomes" id="UP000807306">
    <property type="component" value="Unassembled WGS sequence"/>
</dbReference>
<gene>
    <name evidence="1" type="ORF">CPB83DRAFT_940082</name>
</gene>
<keyword evidence="2" id="KW-1185">Reference proteome</keyword>
<organism evidence="1 2">
    <name type="scientific">Crepidotus variabilis</name>
    <dbReference type="NCBI Taxonomy" id="179855"/>
    <lineage>
        <taxon>Eukaryota</taxon>
        <taxon>Fungi</taxon>
        <taxon>Dikarya</taxon>
        <taxon>Basidiomycota</taxon>
        <taxon>Agaricomycotina</taxon>
        <taxon>Agaricomycetes</taxon>
        <taxon>Agaricomycetidae</taxon>
        <taxon>Agaricales</taxon>
        <taxon>Agaricineae</taxon>
        <taxon>Crepidotaceae</taxon>
        <taxon>Crepidotus</taxon>
    </lineage>
</organism>
<dbReference type="AlphaFoldDB" id="A0A9P6EBX0"/>
<dbReference type="EMBL" id="MU157874">
    <property type="protein sequence ID" value="KAF9526215.1"/>
    <property type="molecule type" value="Genomic_DNA"/>
</dbReference>
<evidence type="ECO:0000313" key="2">
    <source>
        <dbReference type="Proteomes" id="UP000807306"/>
    </source>
</evidence>
<evidence type="ECO:0000313" key="1">
    <source>
        <dbReference type="EMBL" id="KAF9526215.1"/>
    </source>
</evidence>
<dbReference type="OrthoDB" id="3264508at2759"/>
<accession>A0A9P6EBX0</accession>
<evidence type="ECO:0008006" key="3">
    <source>
        <dbReference type="Google" id="ProtNLM"/>
    </source>
</evidence>
<sequence>MTLTLNFDLIARILEFIQDDFKLLANCSLVNSEFNLAASKLLYRRVVVSPKPESQQVLNLINPGAIPKNSNFTSAFSLRNKDHVLVLEISGSTSTRAPPRNTLPANITKALETFVNLRSVQFTPSTWNNQLFTTALPILPTLLFLDDLEVNASCLDEPNALSLSFISGLRRLSIWNPSRAILQLLPDRLDRLSVSLVDLALESNCGSVTPGVLKAILAHIKSNVRRFTLGLSYSLTNEDVFGFLSQLPMLEHLQLHYYWQLKPPTAQPNLRSLQFFKATFSQNQMCTKVAVFHLDKWIRQVITRSSKLEELQLVPSADPEDYISPISHTPLIEHICARHANIRVLSLRGAFINATGLKRIFSTCLMIEELSALVGSDCLTILATHKTSLLHLHTISFQICNTPRPRRYKVARETVERLMNEAPFVLRRLTVNQTLWKVRSIFKSTRLISG</sequence>
<comment type="caution">
    <text evidence="1">The sequence shown here is derived from an EMBL/GenBank/DDBJ whole genome shotgun (WGS) entry which is preliminary data.</text>
</comment>
<reference evidence="1" key="1">
    <citation type="submission" date="2020-11" db="EMBL/GenBank/DDBJ databases">
        <authorList>
            <consortium name="DOE Joint Genome Institute"/>
            <person name="Ahrendt S."/>
            <person name="Riley R."/>
            <person name="Andreopoulos W."/>
            <person name="Labutti K."/>
            <person name="Pangilinan J."/>
            <person name="Ruiz-Duenas F.J."/>
            <person name="Barrasa J.M."/>
            <person name="Sanchez-Garcia M."/>
            <person name="Camarero S."/>
            <person name="Miyauchi S."/>
            <person name="Serrano A."/>
            <person name="Linde D."/>
            <person name="Babiker R."/>
            <person name="Drula E."/>
            <person name="Ayuso-Fernandez I."/>
            <person name="Pacheco R."/>
            <person name="Padilla G."/>
            <person name="Ferreira P."/>
            <person name="Barriuso J."/>
            <person name="Kellner H."/>
            <person name="Castanera R."/>
            <person name="Alfaro M."/>
            <person name="Ramirez L."/>
            <person name="Pisabarro A.G."/>
            <person name="Kuo A."/>
            <person name="Tritt A."/>
            <person name="Lipzen A."/>
            <person name="He G."/>
            <person name="Yan M."/>
            <person name="Ng V."/>
            <person name="Cullen D."/>
            <person name="Martin F."/>
            <person name="Rosso M.-N."/>
            <person name="Henrissat B."/>
            <person name="Hibbett D."/>
            <person name="Martinez A.T."/>
            <person name="Grigoriev I.V."/>
        </authorList>
    </citation>
    <scope>NUCLEOTIDE SEQUENCE</scope>
    <source>
        <strain evidence="1">CBS 506.95</strain>
    </source>
</reference>
<dbReference type="SUPFAM" id="SSF52047">
    <property type="entry name" value="RNI-like"/>
    <property type="match status" value="1"/>
</dbReference>